<dbReference type="AlphaFoldDB" id="A0A0V8GJX3"/>
<dbReference type="EMBL" id="LNQL01000001">
    <property type="protein sequence ID" value="KSU50553.1"/>
    <property type="molecule type" value="Genomic_DNA"/>
</dbReference>
<evidence type="ECO:0000313" key="5">
    <source>
        <dbReference type="EMBL" id="KSU50553.1"/>
    </source>
</evidence>
<organism evidence="5 6">
    <name type="scientific">Exiguobacterium indicum</name>
    <dbReference type="NCBI Taxonomy" id="296995"/>
    <lineage>
        <taxon>Bacteria</taxon>
        <taxon>Bacillati</taxon>
        <taxon>Bacillota</taxon>
        <taxon>Bacilli</taxon>
        <taxon>Bacillales</taxon>
        <taxon>Bacillales Family XII. Incertae Sedis</taxon>
        <taxon>Exiguobacterium</taxon>
    </lineage>
</organism>
<gene>
    <name evidence="2" type="primary">bshC</name>
    <name evidence="5" type="ORF">AS033_04000</name>
</gene>
<dbReference type="InterPro" id="IPR055398">
    <property type="entry name" value="Rossmann-like_BshC"/>
</dbReference>
<reference evidence="5 6" key="1">
    <citation type="journal article" date="2015" name="Int. J. Syst. Evol. Microbiol.">
        <title>Exiguobacterium enclense sp. nov., isolated from sediment.</title>
        <authorList>
            <person name="Dastager S.G."/>
            <person name="Mawlankar R."/>
            <person name="Sonalkar V.V."/>
            <person name="Thorat M.N."/>
            <person name="Mual P."/>
            <person name="Verma A."/>
            <person name="Krishnamurthi S."/>
            <person name="Tang S.K."/>
            <person name="Li W.J."/>
        </authorList>
    </citation>
    <scope>NUCLEOTIDE SEQUENCE [LARGE SCALE GENOMIC DNA]</scope>
    <source>
        <strain evidence="5 6">NIO-1109</strain>
    </source>
</reference>
<evidence type="ECO:0000256" key="2">
    <source>
        <dbReference type="HAMAP-Rule" id="MF_01867"/>
    </source>
</evidence>
<accession>A0A0V8GJX3</accession>
<evidence type="ECO:0000256" key="1">
    <source>
        <dbReference type="ARBA" id="ARBA00022598"/>
    </source>
</evidence>
<name>A0A0V8GJX3_9BACL</name>
<evidence type="ECO:0000313" key="6">
    <source>
        <dbReference type="Proteomes" id="UP000053797"/>
    </source>
</evidence>
<dbReference type="Proteomes" id="UP000053797">
    <property type="component" value="Unassembled WGS sequence"/>
</dbReference>
<comment type="function">
    <text evidence="2">Involved in bacillithiol (BSH) biosynthesis. May catalyze the last step of the pathway, the addition of cysteine to glucosamine malate (GlcN-Mal) to generate BSH.</text>
</comment>
<evidence type="ECO:0000259" key="3">
    <source>
        <dbReference type="Pfam" id="PF10079"/>
    </source>
</evidence>
<sequence>MKVQPFEALYDDNSLMHRASREEFLTYVDHFGESGLASRSRLLEERHYPHLAALTDELERQNPNMTERLRERVAKLRTGEAQVVITGQQTGIFGGPLYAIYKLLTCLKVAQQAETTLGLPVVPIFWLATEDHDFDEINHVYVPTADYQTRKIAVTPSESIARSVSRLSFDQAALLEIIEETFRAMPETVHTKQLVARLKQLVEACTSYGMFFSQLIGELIDFDIVFFDADTHSVRELEIPFFERLIQDNAEFRRALTDGISQTQELPDTFLNEEAAHLFVDDHGRQLLYPTADGFETKQGKQYTELELIALLYASPERFSNSVVTRPLMQDYLFPTLAYIGGPGELAYWTRLRPLFHHLNWTMPLLIPRMGGLLVRRSDEKRLAKLEVSLEEIVRSGVPIPLYSEEKMTGRMQTAAMLKDSFVSEFLSLEQNLLRTSSKSEKVKKQLDQAIASLLAEDRRQFDRQTRQYKETAYHLLPDGAPQERIHSVLPWLNHHGLDFVRDLRTAYEANTSDQLKIFL</sequence>
<feature type="domain" description="Bacillithiol biosynthesis BshC C-terminal coiled-coil" evidence="4">
    <location>
        <begin position="438"/>
        <end position="507"/>
    </location>
</feature>
<dbReference type="PIRSF" id="PIRSF012535">
    <property type="entry name" value="UCP012535"/>
    <property type="match status" value="1"/>
</dbReference>
<comment type="similarity">
    <text evidence="2">Belongs to the BshC family.</text>
</comment>
<dbReference type="NCBIfam" id="TIGR03998">
    <property type="entry name" value="thiol_BshC"/>
    <property type="match status" value="1"/>
</dbReference>
<dbReference type="InterPro" id="IPR011199">
    <property type="entry name" value="Bacillithiol_biosynth_BshC"/>
</dbReference>
<dbReference type="EC" id="6.-.-.-" evidence="2"/>
<proteinExistence type="inferred from homology"/>
<dbReference type="HAMAP" id="MF_01867">
    <property type="entry name" value="BshC"/>
    <property type="match status" value="1"/>
</dbReference>
<feature type="domain" description="Bacillithiol biosynthesis BshC N-terminal Rossmann-like" evidence="3">
    <location>
        <begin position="38"/>
        <end position="370"/>
    </location>
</feature>
<comment type="caution">
    <text evidence="5">The sequence shown here is derived from an EMBL/GenBank/DDBJ whole genome shotgun (WGS) entry which is preliminary data.</text>
</comment>
<dbReference type="RefSeq" id="WP_058264783.1">
    <property type="nucleotide sequence ID" value="NZ_FMYN01000001.1"/>
</dbReference>
<dbReference type="Pfam" id="PF24850">
    <property type="entry name" value="CC_BshC"/>
    <property type="match status" value="1"/>
</dbReference>
<dbReference type="Pfam" id="PF10079">
    <property type="entry name" value="Rossmann-like_BshC"/>
    <property type="match status" value="1"/>
</dbReference>
<keyword evidence="1 2" id="KW-0436">Ligase</keyword>
<protein>
    <recommendedName>
        <fullName evidence="2">Putative cysteine ligase BshC</fullName>
        <ecNumber evidence="2">6.-.-.-</ecNumber>
    </recommendedName>
</protein>
<dbReference type="OrthoDB" id="9765151at2"/>
<dbReference type="GO" id="GO:0016874">
    <property type="term" value="F:ligase activity"/>
    <property type="evidence" value="ECO:0007669"/>
    <property type="project" value="UniProtKB-UniRule"/>
</dbReference>
<dbReference type="InterPro" id="IPR055399">
    <property type="entry name" value="CC_BshC"/>
</dbReference>
<evidence type="ECO:0000259" key="4">
    <source>
        <dbReference type="Pfam" id="PF24850"/>
    </source>
</evidence>